<reference evidence="1 2" key="1">
    <citation type="submission" date="2013-12" db="EMBL/GenBank/DDBJ databases">
        <authorList>
            <consortium name="DOE Joint Genome Institute"/>
            <person name="Kappler U."/>
            <person name="Huntemann M."/>
            <person name="Han J."/>
            <person name="Chen A."/>
            <person name="Kyrpides N."/>
            <person name="Mavromatis K."/>
            <person name="Markowitz V."/>
            <person name="Palaniappan K."/>
            <person name="Ivanova N."/>
            <person name="Schaumberg A."/>
            <person name="Pati A."/>
            <person name="Liolios K."/>
            <person name="Nordberg H.P."/>
            <person name="Cantor M.N."/>
            <person name="Hua S.X."/>
            <person name="Woyke T."/>
        </authorList>
    </citation>
    <scope>NUCLEOTIDE SEQUENCE [LARGE SCALE GENOMIC DNA]</scope>
    <source>
        <strain evidence="2">AL2</strain>
    </source>
</reference>
<dbReference type="InParanoid" id="W0DYF1"/>
<dbReference type="STRING" id="717772.THIAE_06040"/>
<sequence>MSSFELVFKSATQPVSMEQYGLKDLWLHPIKIDYGYWGDGEQHFEVEDECGNVLMSGNASTIEDYLSSMCN</sequence>
<protein>
    <submittedName>
        <fullName evidence="1">Uncharacterized protein</fullName>
    </submittedName>
</protein>
<dbReference type="RefSeq" id="WP_006460489.1">
    <property type="nucleotide sequence ID" value="NZ_CP007030.1"/>
</dbReference>
<dbReference type="Proteomes" id="UP000005380">
    <property type="component" value="Chromosome"/>
</dbReference>
<organism evidence="1 2">
    <name type="scientific">Thiomicrospira aerophila AL3</name>
    <dbReference type="NCBI Taxonomy" id="717772"/>
    <lineage>
        <taxon>Bacteria</taxon>
        <taxon>Pseudomonadati</taxon>
        <taxon>Pseudomonadota</taxon>
        <taxon>Gammaproteobacteria</taxon>
        <taxon>Thiotrichales</taxon>
        <taxon>Piscirickettsiaceae</taxon>
        <taxon>Thiomicrospira</taxon>
    </lineage>
</organism>
<dbReference type="EMBL" id="CP007030">
    <property type="protein sequence ID" value="AHF02283.1"/>
    <property type="molecule type" value="Genomic_DNA"/>
</dbReference>
<accession>W0DYF1</accession>
<evidence type="ECO:0000313" key="2">
    <source>
        <dbReference type="Proteomes" id="UP000005380"/>
    </source>
</evidence>
<dbReference type="AlphaFoldDB" id="W0DYF1"/>
<name>W0DYF1_9GAMM</name>
<proteinExistence type="predicted"/>
<gene>
    <name evidence="1" type="ORF">THIAE_06040</name>
</gene>
<dbReference type="KEGG" id="tao:THIAE_06040"/>
<dbReference type="HOGENOM" id="CLU_2738766_0_0_6"/>
<evidence type="ECO:0000313" key="1">
    <source>
        <dbReference type="EMBL" id="AHF02283.1"/>
    </source>
</evidence>
<keyword evidence="2" id="KW-1185">Reference proteome</keyword>